<dbReference type="GO" id="GO:0003824">
    <property type="term" value="F:catalytic activity"/>
    <property type="evidence" value="ECO:0007669"/>
    <property type="project" value="InterPro"/>
</dbReference>
<dbReference type="InterPro" id="IPR005135">
    <property type="entry name" value="Endo/exonuclease/phosphatase"/>
</dbReference>
<accession>A0A6G0TJP4</accession>
<dbReference type="Pfam" id="PF03372">
    <property type="entry name" value="Exo_endo_phos"/>
    <property type="match status" value="1"/>
</dbReference>
<dbReference type="InterPro" id="IPR036691">
    <property type="entry name" value="Endo/exonu/phosph_ase_sf"/>
</dbReference>
<name>A0A6G0TJP4_APHGL</name>
<dbReference type="CDD" id="cd09076">
    <property type="entry name" value="L1-EN"/>
    <property type="match status" value="1"/>
</dbReference>
<keyword evidence="3" id="KW-1185">Reference proteome</keyword>
<feature type="domain" description="Endonuclease/exonuclease/phosphatase" evidence="1">
    <location>
        <begin position="29"/>
        <end position="183"/>
    </location>
</feature>
<gene>
    <name evidence="2" type="ORF">AGLY_009125</name>
</gene>
<protein>
    <recommendedName>
        <fullName evidence="1">Endonuclease/exonuclease/phosphatase domain-containing protein</fullName>
    </recommendedName>
</protein>
<evidence type="ECO:0000313" key="3">
    <source>
        <dbReference type="Proteomes" id="UP000475862"/>
    </source>
</evidence>
<dbReference type="EMBL" id="VYZN01000034">
    <property type="protein sequence ID" value="KAE9533487.1"/>
    <property type="molecule type" value="Genomic_DNA"/>
</dbReference>
<sequence length="267" mass="30530">MGKPKLKPRDRDLDKTQRKRPGLQGFRIGTWNVRTLYKAGALNTLINTIDRYKANIVALQETRWQGEGCIATCNMTLFYGGVTTNRHENGVGFLVHNSLIPWVKQFKAINDRICYIRINMNHRDMIIICAYAPTESGNKEVKDAFYEELEQVYDTIPSHCIKVLLGDMNAQVGKENTYKTTIGEHSLHDRSNDNGVRLINFAITDGSVLKGALTYMIRGKRPRGRPRKRWKDSVKEVLEEIGGDWEQAYNREQWKELVLAAKSLNGS</sequence>
<dbReference type="OrthoDB" id="6626955at2759"/>
<evidence type="ECO:0000259" key="1">
    <source>
        <dbReference type="Pfam" id="PF03372"/>
    </source>
</evidence>
<comment type="caution">
    <text evidence="2">The sequence shown here is derived from an EMBL/GenBank/DDBJ whole genome shotgun (WGS) entry which is preliminary data.</text>
</comment>
<organism evidence="2 3">
    <name type="scientific">Aphis glycines</name>
    <name type="common">Soybean aphid</name>
    <dbReference type="NCBI Taxonomy" id="307491"/>
    <lineage>
        <taxon>Eukaryota</taxon>
        <taxon>Metazoa</taxon>
        <taxon>Ecdysozoa</taxon>
        <taxon>Arthropoda</taxon>
        <taxon>Hexapoda</taxon>
        <taxon>Insecta</taxon>
        <taxon>Pterygota</taxon>
        <taxon>Neoptera</taxon>
        <taxon>Paraneoptera</taxon>
        <taxon>Hemiptera</taxon>
        <taxon>Sternorrhyncha</taxon>
        <taxon>Aphidomorpha</taxon>
        <taxon>Aphidoidea</taxon>
        <taxon>Aphididae</taxon>
        <taxon>Aphidini</taxon>
        <taxon>Aphis</taxon>
        <taxon>Aphis</taxon>
    </lineage>
</organism>
<dbReference type="AlphaFoldDB" id="A0A6G0TJP4"/>
<dbReference type="PANTHER" id="PTHR23227">
    <property type="entry name" value="BUCENTAUR RELATED"/>
    <property type="match status" value="1"/>
</dbReference>
<evidence type="ECO:0000313" key="2">
    <source>
        <dbReference type="EMBL" id="KAE9533487.1"/>
    </source>
</evidence>
<dbReference type="Proteomes" id="UP000475862">
    <property type="component" value="Unassembled WGS sequence"/>
</dbReference>
<proteinExistence type="predicted"/>
<dbReference type="InterPro" id="IPR027124">
    <property type="entry name" value="Swc5/CFDP1/2"/>
</dbReference>
<reference evidence="2 3" key="1">
    <citation type="submission" date="2019-08" db="EMBL/GenBank/DDBJ databases">
        <title>The genome of the soybean aphid Biotype 1, its phylome, world population structure and adaptation to the North American continent.</title>
        <authorList>
            <person name="Giordano R."/>
            <person name="Donthu R.K."/>
            <person name="Hernandez A.G."/>
            <person name="Wright C.L."/>
            <person name="Zimin A.V."/>
        </authorList>
    </citation>
    <scope>NUCLEOTIDE SEQUENCE [LARGE SCALE GENOMIC DNA]</scope>
    <source>
        <tissue evidence="2">Whole aphids</tissue>
    </source>
</reference>
<dbReference type="Gene3D" id="3.60.10.10">
    <property type="entry name" value="Endonuclease/exonuclease/phosphatase"/>
    <property type="match status" value="1"/>
</dbReference>
<dbReference type="SUPFAM" id="SSF56219">
    <property type="entry name" value="DNase I-like"/>
    <property type="match status" value="1"/>
</dbReference>
<dbReference type="PANTHER" id="PTHR23227:SF67">
    <property type="entry name" value="CRANIOFACIAL DEVELOPMENT PROTEIN 2-LIKE"/>
    <property type="match status" value="1"/>
</dbReference>